<keyword evidence="6 13" id="KW-1133">Transmembrane helix</keyword>
<organism evidence="15 16">
    <name type="scientific">Eumeta variegata</name>
    <name type="common">Bagworm moth</name>
    <name type="synonym">Eumeta japonica</name>
    <dbReference type="NCBI Taxonomy" id="151549"/>
    <lineage>
        <taxon>Eukaryota</taxon>
        <taxon>Metazoa</taxon>
        <taxon>Ecdysozoa</taxon>
        <taxon>Arthropoda</taxon>
        <taxon>Hexapoda</taxon>
        <taxon>Insecta</taxon>
        <taxon>Pterygota</taxon>
        <taxon>Neoptera</taxon>
        <taxon>Endopterygota</taxon>
        <taxon>Lepidoptera</taxon>
        <taxon>Glossata</taxon>
        <taxon>Ditrysia</taxon>
        <taxon>Tineoidea</taxon>
        <taxon>Psychidae</taxon>
        <taxon>Oiketicinae</taxon>
        <taxon>Eumeta</taxon>
    </lineage>
</organism>
<dbReference type="InterPro" id="IPR015876">
    <property type="entry name" value="Acyl-CoA_DS"/>
</dbReference>
<evidence type="ECO:0000313" key="16">
    <source>
        <dbReference type="Proteomes" id="UP000299102"/>
    </source>
</evidence>
<dbReference type="PANTHER" id="PTHR11351">
    <property type="entry name" value="ACYL-COA DESATURASE"/>
    <property type="match status" value="1"/>
</dbReference>
<comment type="subcellular location">
    <subcellularLocation>
        <location evidence="1">Membrane</location>
        <topology evidence="1">Multi-pass membrane protein</topology>
    </subcellularLocation>
</comment>
<comment type="domain">
    <text evidence="12">The histidine box domains are involved in binding the catalytic metal ions.</text>
</comment>
<evidence type="ECO:0000256" key="1">
    <source>
        <dbReference type="ARBA" id="ARBA00004141"/>
    </source>
</evidence>
<evidence type="ECO:0000256" key="13">
    <source>
        <dbReference type="SAM" id="Phobius"/>
    </source>
</evidence>
<keyword evidence="3 12" id="KW-0444">Lipid biosynthesis</keyword>
<comment type="caution">
    <text evidence="15">The sequence shown here is derived from an EMBL/GenBank/DDBJ whole genome shotgun (WGS) entry which is preliminary data.</text>
</comment>
<proteinExistence type="inferred from homology"/>
<evidence type="ECO:0000256" key="9">
    <source>
        <dbReference type="ARBA" id="ARBA00023098"/>
    </source>
</evidence>
<evidence type="ECO:0000256" key="5">
    <source>
        <dbReference type="ARBA" id="ARBA00022832"/>
    </source>
</evidence>
<dbReference type="Pfam" id="PF00487">
    <property type="entry name" value="FA_desaturase"/>
    <property type="match status" value="1"/>
</dbReference>
<keyword evidence="7 12" id="KW-0560">Oxidoreductase</keyword>
<accession>A0A4C1XJC1</accession>
<evidence type="ECO:0000256" key="12">
    <source>
        <dbReference type="RuleBase" id="RU000581"/>
    </source>
</evidence>
<feature type="transmembrane region" description="Helical" evidence="13">
    <location>
        <begin position="29"/>
        <end position="55"/>
    </location>
</feature>
<dbReference type="PANTHER" id="PTHR11351:SF21">
    <property type="entry name" value="GH07782P"/>
    <property type="match status" value="1"/>
</dbReference>
<sequence length="294" mass="34098">MSRIHDFAFQPTIHIFKVYFTFVLTSPPAIFLLTGLLVGGISGFGVTAGVHRYWCHRSYKAKKPLQLLLLFCYSVSGQNTIFEWVRDHRVHHKHSETAADPHDVTRGFWFSHVGWLMMKKHPEVLRAGRAVDMSDILRDPLVAMHTRYFLPLKILCCFIIPTILPIVCWSEKWDQAIVSQPFVRYILSLNFTWAVNSFAHIWGNKPYDKYIKPTENWGVSMVAMGEGWHNYHHTFPWDYKAAELAYCLNFTTFVLDLFAKIGWAYDMKEASPKLIKDVSQKRGKLHFIADTSVI</sequence>
<evidence type="ECO:0000256" key="4">
    <source>
        <dbReference type="ARBA" id="ARBA00022692"/>
    </source>
</evidence>
<evidence type="ECO:0000259" key="14">
    <source>
        <dbReference type="Pfam" id="PF00487"/>
    </source>
</evidence>
<evidence type="ECO:0000256" key="7">
    <source>
        <dbReference type="ARBA" id="ARBA00023002"/>
    </source>
</evidence>
<evidence type="ECO:0000256" key="2">
    <source>
        <dbReference type="ARBA" id="ARBA00009295"/>
    </source>
</evidence>
<dbReference type="Proteomes" id="UP000299102">
    <property type="component" value="Unassembled WGS sequence"/>
</dbReference>
<keyword evidence="16" id="KW-1185">Reference proteome</keyword>
<evidence type="ECO:0000313" key="15">
    <source>
        <dbReference type="EMBL" id="GBP63273.1"/>
    </source>
</evidence>
<dbReference type="EMBL" id="BGZK01000865">
    <property type="protein sequence ID" value="GBP63273.1"/>
    <property type="molecule type" value="Genomic_DNA"/>
</dbReference>
<comment type="similarity">
    <text evidence="2 12">Belongs to the fatty acid desaturase type 1 family.</text>
</comment>
<comment type="cofactor">
    <cofactor evidence="12">
        <name>Fe(2+)</name>
        <dbReference type="ChEBI" id="CHEBI:29033"/>
    </cofactor>
</comment>
<dbReference type="GO" id="GO:0006636">
    <property type="term" value="P:unsaturated fatty acid biosynthetic process"/>
    <property type="evidence" value="ECO:0007669"/>
    <property type="project" value="TreeGrafter"/>
</dbReference>
<dbReference type="OrthoDB" id="10260134at2759"/>
<gene>
    <name evidence="15" type="ORF">EVAR_89063_1</name>
</gene>
<reference evidence="15 16" key="1">
    <citation type="journal article" date="2019" name="Commun. Biol.">
        <title>The bagworm genome reveals a unique fibroin gene that provides high tensile strength.</title>
        <authorList>
            <person name="Kono N."/>
            <person name="Nakamura H."/>
            <person name="Ohtoshi R."/>
            <person name="Tomita M."/>
            <person name="Numata K."/>
            <person name="Arakawa K."/>
        </authorList>
    </citation>
    <scope>NUCLEOTIDE SEQUENCE [LARGE SCALE GENOMIC DNA]</scope>
</reference>
<dbReference type="AlphaFoldDB" id="A0A4C1XJC1"/>
<dbReference type="GO" id="GO:0005506">
    <property type="term" value="F:iron ion binding"/>
    <property type="evidence" value="ECO:0007669"/>
    <property type="project" value="TreeGrafter"/>
</dbReference>
<feature type="transmembrane region" description="Helical" evidence="13">
    <location>
        <begin position="148"/>
        <end position="170"/>
    </location>
</feature>
<evidence type="ECO:0000256" key="6">
    <source>
        <dbReference type="ARBA" id="ARBA00022989"/>
    </source>
</evidence>
<feature type="transmembrane region" description="Helical" evidence="13">
    <location>
        <begin position="182"/>
        <end position="203"/>
    </location>
</feature>
<evidence type="ECO:0000256" key="11">
    <source>
        <dbReference type="ARBA" id="ARBA00023160"/>
    </source>
</evidence>
<dbReference type="InterPro" id="IPR005804">
    <property type="entry name" value="FA_desaturase_dom"/>
</dbReference>
<protein>
    <recommendedName>
        <fullName evidence="14">Fatty acid desaturase domain-containing protein</fullName>
    </recommendedName>
</protein>
<dbReference type="GO" id="GO:0004768">
    <property type="term" value="F:stearoyl-CoA 9-desaturase activity"/>
    <property type="evidence" value="ECO:0007669"/>
    <property type="project" value="TreeGrafter"/>
</dbReference>
<evidence type="ECO:0000256" key="10">
    <source>
        <dbReference type="ARBA" id="ARBA00023136"/>
    </source>
</evidence>
<keyword evidence="11 12" id="KW-0275">Fatty acid biosynthesis</keyword>
<keyword evidence="10 13" id="KW-0472">Membrane</keyword>
<dbReference type="PRINTS" id="PR00075">
    <property type="entry name" value="FACDDSATRASE"/>
</dbReference>
<keyword evidence="9" id="KW-0443">Lipid metabolism</keyword>
<evidence type="ECO:0000256" key="3">
    <source>
        <dbReference type="ARBA" id="ARBA00022516"/>
    </source>
</evidence>
<keyword evidence="5" id="KW-0276">Fatty acid metabolism</keyword>
<dbReference type="STRING" id="151549.A0A4C1XJC1"/>
<feature type="domain" description="Fatty acid desaturase" evidence="14">
    <location>
        <begin position="30"/>
        <end position="236"/>
    </location>
</feature>
<dbReference type="CDD" id="cd03505">
    <property type="entry name" value="Delta9-FADS-like"/>
    <property type="match status" value="1"/>
</dbReference>
<name>A0A4C1XJC1_EUMVA</name>
<keyword evidence="4 12" id="KW-0812">Transmembrane</keyword>
<keyword evidence="8" id="KW-0408">Iron</keyword>
<dbReference type="GO" id="GO:0005789">
    <property type="term" value="C:endoplasmic reticulum membrane"/>
    <property type="evidence" value="ECO:0007669"/>
    <property type="project" value="TreeGrafter"/>
</dbReference>
<evidence type="ECO:0000256" key="8">
    <source>
        <dbReference type="ARBA" id="ARBA00023004"/>
    </source>
</evidence>